<keyword evidence="3" id="KW-0560">Oxidoreductase</keyword>
<dbReference type="Pfam" id="PF00106">
    <property type="entry name" value="adh_short"/>
    <property type="match status" value="1"/>
</dbReference>
<gene>
    <name evidence="4" type="ORF">PV06_03397</name>
</gene>
<dbReference type="EMBL" id="KN847334">
    <property type="protein sequence ID" value="KIW44968.1"/>
    <property type="molecule type" value="Genomic_DNA"/>
</dbReference>
<dbReference type="PROSITE" id="PS00061">
    <property type="entry name" value="ADH_SHORT"/>
    <property type="match status" value="1"/>
</dbReference>
<dbReference type="AlphaFoldDB" id="A0A0D2DQ70"/>
<proteinExistence type="inferred from homology"/>
<organism evidence="4 5">
    <name type="scientific">Exophiala oligosperma</name>
    <dbReference type="NCBI Taxonomy" id="215243"/>
    <lineage>
        <taxon>Eukaryota</taxon>
        <taxon>Fungi</taxon>
        <taxon>Dikarya</taxon>
        <taxon>Ascomycota</taxon>
        <taxon>Pezizomycotina</taxon>
        <taxon>Eurotiomycetes</taxon>
        <taxon>Chaetothyriomycetidae</taxon>
        <taxon>Chaetothyriales</taxon>
        <taxon>Herpotrichiellaceae</taxon>
        <taxon>Exophiala</taxon>
    </lineage>
</organism>
<reference evidence="4 5" key="1">
    <citation type="submission" date="2015-01" db="EMBL/GenBank/DDBJ databases">
        <title>The Genome Sequence of Exophiala oligosperma CBS72588.</title>
        <authorList>
            <consortium name="The Broad Institute Genomics Platform"/>
            <person name="Cuomo C."/>
            <person name="de Hoog S."/>
            <person name="Gorbushina A."/>
            <person name="Stielow B."/>
            <person name="Teixiera M."/>
            <person name="Abouelleil A."/>
            <person name="Chapman S.B."/>
            <person name="Priest M."/>
            <person name="Young S.K."/>
            <person name="Wortman J."/>
            <person name="Nusbaum C."/>
            <person name="Birren B."/>
        </authorList>
    </citation>
    <scope>NUCLEOTIDE SEQUENCE [LARGE SCALE GENOMIC DNA]</scope>
    <source>
        <strain evidence="4 5">CBS 72588</strain>
    </source>
</reference>
<keyword evidence="5" id="KW-1185">Reference proteome</keyword>
<comment type="similarity">
    <text evidence="1">Belongs to the short-chain dehydrogenases/reductases (SDR) family.</text>
</comment>
<evidence type="ECO:0000313" key="5">
    <source>
        <dbReference type="Proteomes" id="UP000053342"/>
    </source>
</evidence>
<dbReference type="Gene3D" id="3.40.50.720">
    <property type="entry name" value="NAD(P)-binding Rossmann-like Domain"/>
    <property type="match status" value="1"/>
</dbReference>
<dbReference type="OrthoDB" id="4109642at2759"/>
<dbReference type="GO" id="GO:0050664">
    <property type="term" value="F:oxidoreductase activity, acting on NAD(P)H, oxygen as acceptor"/>
    <property type="evidence" value="ECO:0007669"/>
    <property type="project" value="TreeGrafter"/>
</dbReference>
<dbReference type="GO" id="GO:0016616">
    <property type="term" value="F:oxidoreductase activity, acting on the CH-OH group of donors, NAD or NADP as acceptor"/>
    <property type="evidence" value="ECO:0007669"/>
    <property type="project" value="UniProtKB-ARBA"/>
</dbReference>
<evidence type="ECO:0000256" key="3">
    <source>
        <dbReference type="ARBA" id="ARBA00023002"/>
    </source>
</evidence>
<dbReference type="STRING" id="215243.A0A0D2DQ70"/>
<dbReference type="PANTHER" id="PTHR43008:SF8">
    <property type="entry name" value="BENZIL REDUCTASE ((S)-BENZOIN FORMING) IRC24"/>
    <property type="match status" value="1"/>
</dbReference>
<dbReference type="RefSeq" id="XP_016265184.1">
    <property type="nucleotide sequence ID" value="XM_016404179.1"/>
</dbReference>
<dbReference type="InterPro" id="IPR036291">
    <property type="entry name" value="NAD(P)-bd_dom_sf"/>
</dbReference>
<dbReference type="PANTHER" id="PTHR43008">
    <property type="entry name" value="BENZIL REDUCTASE"/>
    <property type="match status" value="1"/>
</dbReference>
<evidence type="ECO:0000313" key="4">
    <source>
        <dbReference type="EMBL" id="KIW44968.1"/>
    </source>
</evidence>
<keyword evidence="2" id="KW-0521">NADP</keyword>
<dbReference type="InterPro" id="IPR002347">
    <property type="entry name" value="SDR_fam"/>
</dbReference>
<protein>
    <submittedName>
        <fullName evidence="4">Uncharacterized protein</fullName>
    </submittedName>
</protein>
<dbReference type="PRINTS" id="PR00081">
    <property type="entry name" value="GDHRDH"/>
</dbReference>
<evidence type="ECO:0000256" key="1">
    <source>
        <dbReference type="ARBA" id="ARBA00006484"/>
    </source>
</evidence>
<dbReference type="SUPFAM" id="SSF51735">
    <property type="entry name" value="NAD(P)-binding Rossmann-fold domains"/>
    <property type="match status" value="1"/>
</dbReference>
<sequence length="253" mass="27563">MSSAPVVIVTGASAGIGAAIVDKLLLEKAKVVLIDITEEPLERRQKEYGHERVQYVVGDVSTNRTNHLAVKAALDAWGKVDALALNAGVMSPVKRLCNVDSTEWTRIFNINVVSQVSMLAEVIPHLRKTKGRVVFTSSDAGEKPSFAAWGAYGATKAAVNYLIRVLALEEPEITAVGLYPGVVNTPLVQGIFRGDYNSGMSKQELQTYKDMVHPRLVEAQQPGNVVANLALSAPRNLSGSILFWDDEVFKQYR</sequence>
<evidence type="ECO:0000256" key="2">
    <source>
        <dbReference type="ARBA" id="ARBA00022857"/>
    </source>
</evidence>
<accession>A0A0D2DQ70</accession>
<dbReference type="GeneID" id="27355471"/>
<dbReference type="HOGENOM" id="CLU_010194_2_11_1"/>
<dbReference type="VEuPathDB" id="FungiDB:PV06_03397"/>
<name>A0A0D2DQ70_9EURO</name>
<dbReference type="Proteomes" id="UP000053342">
    <property type="component" value="Unassembled WGS sequence"/>
</dbReference>
<dbReference type="InterPro" id="IPR020904">
    <property type="entry name" value="Sc_DH/Rdtase_CS"/>
</dbReference>